<comment type="caution">
    <text evidence="2">The sequence shown here is derived from an EMBL/GenBank/DDBJ whole genome shotgun (WGS) entry which is preliminary data.</text>
</comment>
<dbReference type="EMBL" id="JBHTLI010000001">
    <property type="protein sequence ID" value="MFD1095040.1"/>
    <property type="molecule type" value="Genomic_DNA"/>
</dbReference>
<dbReference type="RefSeq" id="WP_380743431.1">
    <property type="nucleotide sequence ID" value="NZ_JBHTLI010000001.1"/>
</dbReference>
<dbReference type="InterPro" id="IPR005180">
    <property type="entry name" value="DUF302"/>
</dbReference>
<dbReference type="PANTHER" id="PTHR38342">
    <property type="entry name" value="SLR5037 PROTEIN"/>
    <property type="match status" value="1"/>
</dbReference>
<proteinExistence type="predicted"/>
<dbReference type="SUPFAM" id="SSF103247">
    <property type="entry name" value="TT1751-like"/>
    <property type="match status" value="2"/>
</dbReference>
<dbReference type="Proteomes" id="UP001597131">
    <property type="component" value="Unassembled WGS sequence"/>
</dbReference>
<evidence type="ECO:0000259" key="1">
    <source>
        <dbReference type="Pfam" id="PF03625"/>
    </source>
</evidence>
<dbReference type="Pfam" id="PF03625">
    <property type="entry name" value="DUF302"/>
    <property type="match status" value="2"/>
</dbReference>
<evidence type="ECO:0000313" key="2">
    <source>
        <dbReference type="EMBL" id="MFD1095040.1"/>
    </source>
</evidence>
<name>A0ABW3NPQ3_9FLAO</name>
<protein>
    <submittedName>
        <fullName evidence="2">DUF302 domain-containing protein</fullName>
    </submittedName>
</protein>
<feature type="domain" description="DUF302" evidence="1">
    <location>
        <begin position="202"/>
        <end position="264"/>
    </location>
</feature>
<organism evidence="2 3">
    <name type="scientific">Salegentibacter chungangensis</name>
    <dbReference type="NCBI Taxonomy" id="1335724"/>
    <lineage>
        <taxon>Bacteria</taxon>
        <taxon>Pseudomonadati</taxon>
        <taxon>Bacteroidota</taxon>
        <taxon>Flavobacteriia</taxon>
        <taxon>Flavobacteriales</taxon>
        <taxon>Flavobacteriaceae</taxon>
        <taxon>Salegentibacter</taxon>
    </lineage>
</organism>
<gene>
    <name evidence="2" type="ORF">ACFQ3Q_04705</name>
</gene>
<reference evidence="3" key="1">
    <citation type="journal article" date="2019" name="Int. J. Syst. Evol. Microbiol.">
        <title>The Global Catalogue of Microorganisms (GCM) 10K type strain sequencing project: providing services to taxonomists for standard genome sequencing and annotation.</title>
        <authorList>
            <consortium name="The Broad Institute Genomics Platform"/>
            <consortium name="The Broad Institute Genome Sequencing Center for Infectious Disease"/>
            <person name="Wu L."/>
            <person name="Ma J."/>
        </authorList>
    </citation>
    <scope>NUCLEOTIDE SEQUENCE [LARGE SCALE GENOMIC DNA]</scope>
    <source>
        <strain evidence="3">CCUG 64793</strain>
    </source>
</reference>
<dbReference type="Gene3D" id="3.30.310.70">
    <property type="entry name" value="TT1751-like domain"/>
    <property type="match status" value="2"/>
</dbReference>
<dbReference type="CDD" id="cd14797">
    <property type="entry name" value="DUF302"/>
    <property type="match status" value="2"/>
</dbReference>
<sequence length="296" mass="33377">MNVLALLFSLCLFCIPGEYKADCMPAGSKLVKSDNGFEETYSKIISQLKSAEGVKIISEIDHAQNAKQVGLELSFSRLIIFGNPELGSPAMQERQLLGLDLPHKILVFKSEEGEVFVLYNSMEYLKTRYNLKRRKELRQMCRFLEESVKLATNSRPKRGNASEVYGIRGVVIRSSAKDYNTTYNNLRNAILKKDGFQIMAEVNHQENAVAAEIGLRDSGLIIFGNPLGGTKLMQEDICIGLDLPMKILVWEDEDGIVKISYNRPEFLQKRYGLEDHPVLDKMSKLFSGLVKESLSE</sequence>
<feature type="domain" description="DUF302" evidence="1">
    <location>
        <begin position="60"/>
        <end position="121"/>
    </location>
</feature>
<dbReference type="PANTHER" id="PTHR38342:SF2">
    <property type="entry name" value="INNER MEMBRANE OR EXPORTED"/>
    <property type="match status" value="1"/>
</dbReference>
<keyword evidence="3" id="KW-1185">Reference proteome</keyword>
<accession>A0ABW3NPQ3</accession>
<evidence type="ECO:0000313" key="3">
    <source>
        <dbReference type="Proteomes" id="UP001597131"/>
    </source>
</evidence>
<dbReference type="InterPro" id="IPR035923">
    <property type="entry name" value="TT1751-like_sf"/>
</dbReference>